<sequence>MATRLAAAREKRKLAKNPPVTKYNFDTTTPVHRQSLATTISVPAKIENKQPGNTPVLRYAIPDHPQRSEPSLNRNKSEHKGQSDWMVPFCYYTDDDSDTVQTGIITPCALYGKTHMRLKNVSLGRDPHDLSSSSCCNSMCWIHGALTVTCCLSVGLTVVQRARIRAQYRINGTMGDDVVKSLFCGPCAMIQHDREVRAREGDTRLAKNPDQYIPQMSQMQPKSLQPMRYPLSRATSAENPGVETKIFKKEPSAKLPNRYTDSKLQEVPAEAIPSASQLKISQLKASQSSGQHTQNCEVEALRNHMLMQKHKNAINTINTRSGIGKVDGATSSKLKTRVGSEKRDSFDSLIAPTTLYSSRSSINEPNLKVCEKQSRIPAREQLSYIHDFSDYSATKVVLDHYAEEDENLQGNGTVRRIVKSGDGSAMRLVSNDVATNSTMSSSSSTIRQQSFQKAEVGTLLSEFINQDRIDSCTTESVDSAWLLDTPTKHRISSCSIIPSDLSKSQRQYRIASCPATSGTSTAGTSVSSVAKDRMLSCTIETAPPSSSSSCVMQHDIPSCKIDMMDESGFSTPLIQYSQYGHLLEEDAPESNSLISSSKYRASSCSALGLVAAREQQFSQGRPTVSGDSSPASGKQYRVSSCCASIPSGGTPTEGYLSHTIDDCNFTDGSSTPVPVKQHRLTSCPVDSFSSSRKSSTANPDTAVYLMEDGCLLSGAASPIKQHRAVSCGEISSTSNGSLNGGNLVGIDNAFENGCISSGSQIPKPLQNRAVSCIASSIITECELENCDYDSKTSSLLQQPNTTGFDTNSLLAREQRHLLTVLEEEQEHLLEDCMTDSGPSTPLRQHGIADCITSSSSSRNSVNIPDSGIRSQGMSHGILVDASENDQSTHTNYEDCLHTLEECITPADRAKMEANASQNTEYEKYSMRTSNRFPGQSIEYNEKSGKGKGTQRSRINAIAAHESDTEFTFAQALSFEEANDLICVTQIDGDGTMSIASRSSVAPAIPFSSPAVPSTPIEPLNMTGAYPSSITPLNIRKDKKRIPSEHSSAGSGFASYFGFGNSKKPPALVIGSGGGSGGSVGNAGSMGSYRRGGNRSASRSLGVGMGEAVQVEEVELEDI</sequence>
<dbReference type="NCBIfam" id="TIGR01571">
    <property type="entry name" value="A_thal_Cys_rich"/>
    <property type="match status" value="1"/>
</dbReference>
<evidence type="ECO:0000256" key="1">
    <source>
        <dbReference type="SAM" id="MobiDB-lite"/>
    </source>
</evidence>
<proteinExistence type="predicted"/>
<accession>A0A5N6K9B8</accession>
<dbReference type="AlphaFoldDB" id="A0A5N6K9B8"/>
<keyword evidence="3" id="KW-1185">Reference proteome</keyword>
<feature type="region of interest" description="Disordered" evidence="1">
    <location>
        <begin position="1"/>
        <end position="21"/>
    </location>
</feature>
<dbReference type="InterPro" id="IPR006461">
    <property type="entry name" value="PLAC_motif_containing"/>
</dbReference>
<reference evidence="2 3" key="1">
    <citation type="submission" date="2019-06" db="EMBL/GenBank/DDBJ databases">
        <title>Genome Sequence of the Brown Rot Fungal Pathogen Monilinia laxa.</title>
        <authorList>
            <person name="De Miccolis Angelini R.M."/>
            <person name="Landi L."/>
            <person name="Abate D."/>
            <person name="Pollastro S."/>
            <person name="Romanazzi G."/>
            <person name="Faretra F."/>
        </authorList>
    </citation>
    <scope>NUCLEOTIDE SEQUENCE [LARGE SCALE GENOMIC DNA]</scope>
    <source>
        <strain evidence="2 3">Mlax316</strain>
    </source>
</reference>
<dbReference type="EMBL" id="VIGI01000005">
    <property type="protein sequence ID" value="KAB8299787.1"/>
    <property type="molecule type" value="Genomic_DNA"/>
</dbReference>
<name>A0A5N6K9B8_MONLA</name>
<feature type="region of interest" description="Disordered" evidence="1">
    <location>
        <begin position="235"/>
        <end position="254"/>
    </location>
</feature>
<dbReference type="OrthoDB" id="1045822at2759"/>
<evidence type="ECO:0000313" key="3">
    <source>
        <dbReference type="Proteomes" id="UP000326757"/>
    </source>
</evidence>
<gene>
    <name evidence="2" type="ORF">EYC80_000039</name>
</gene>
<dbReference type="Proteomes" id="UP000326757">
    <property type="component" value="Unassembled WGS sequence"/>
</dbReference>
<organism evidence="2 3">
    <name type="scientific">Monilinia laxa</name>
    <name type="common">Brown rot fungus</name>
    <name type="synonym">Sclerotinia laxa</name>
    <dbReference type="NCBI Taxonomy" id="61186"/>
    <lineage>
        <taxon>Eukaryota</taxon>
        <taxon>Fungi</taxon>
        <taxon>Dikarya</taxon>
        <taxon>Ascomycota</taxon>
        <taxon>Pezizomycotina</taxon>
        <taxon>Leotiomycetes</taxon>
        <taxon>Helotiales</taxon>
        <taxon>Sclerotiniaceae</taxon>
        <taxon>Monilinia</taxon>
    </lineage>
</organism>
<dbReference type="Pfam" id="PF04749">
    <property type="entry name" value="PLAC8"/>
    <property type="match status" value="1"/>
</dbReference>
<dbReference type="PANTHER" id="PTHR15907">
    <property type="entry name" value="DUF614 FAMILY PROTEIN-RELATED"/>
    <property type="match status" value="1"/>
</dbReference>
<evidence type="ECO:0000313" key="2">
    <source>
        <dbReference type="EMBL" id="KAB8299787.1"/>
    </source>
</evidence>
<protein>
    <recommendedName>
        <fullName evidence="4">DUF614 domain protein</fullName>
    </recommendedName>
</protein>
<evidence type="ECO:0008006" key="4">
    <source>
        <dbReference type="Google" id="ProtNLM"/>
    </source>
</evidence>
<feature type="region of interest" description="Disordered" evidence="1">
    <location>
        <begin position="46"/>
        <end position="80"/>
    </location>
</feature>
<comment type="caution">
    <text evidence="2">The sequence shown here is derived from an EMBL/GenBank/DDBJ whole genome shotgun (WGS) entry which is preliminary data.</text>
</comment>